<dbReference type="AlphaFoldDB" id="A0A2U2DJJ4"/>
<proteinExistence type="predicted"/>
<evidence type="ECO:0000313" key="1">
    <source>
        <dbReference type="EMBL" id="PWE53421.1"/>
    </source>
</evidence>
<dbReference type="EMBL" id="QFBC01000016">
    <property type="protein sequence ID" value="PWE53421.1"/>
    <property type="molecule type" value="Genomic_DNA"/>
</dbReference>
<organism evidence="1 2">
    <name type="scientific">Metarhizobium album</name>
    <dbReference type="NCBI Taxonomy" id="2182425"/>
    <lineage>
        <taxon>Bacteria</taxon>
        <taxon>Pseudomonadati</taxon>
        <taxon>Pseudomonadota</taxon>
        <taxon>Alphaproteobacteria</taxon>
        <taxon>Hyphomicrobiales</taxon>
        <taxon>Rhizobiaceae</taxon>
        <taxon>Metarhizobium</taxon>
    </lineage>
</organism>
<comment type="caution">
    <text evidence="1">The sequence shown here is derived from an EMBL/GenBank/DDBJ whole genome shotgun (WGS) entry which is preliminary data.</text>
</comment>
<name>A0A2U2DJJ4_9HYPH</name>
<gene>
    <name evidence="1" type="ORF">DEM27_26095</name>
</gene>
<accession>A0A2U2DJJ4</accession>
<sequence length="112" mass="12733">MLKKILMGDCDTRPITKIIYIIITNSDIGSLFIHISTLETRITLAAPGCINAISFGWSIEMFVLCDFTFVILQAEIEARNAGEYVQGNAPWDVVAKRFGKTWERMMHLFGFR</sequence>
<reference evidence="1 2" key="1">
    <citation type="submission" date="2018-05" db="EMBL/GenBank/DDBJ databases">
        <title>The draft genome of strain NS-104.</title>
        <authorList>
            <person name="Hang P."/>
            <person name="Jiang J."/>
        </authorList>
    </citation>
    <scope>NUCLEOTIDE SEQUENCE [LARGE SCALE GENOMIC DNA]</scope>
    <source>
        <strain evidence="1 2">NS-104</strain>
    </source>
</reference>
<keyword evidence="2" id="KW-1185">Reference proteome</keyword>
<dbReference type="Proteomes" id="UP000245252">
    <property type="component" value="Unassembled WGS sequence"/>
</dbReference>
<protein>
    <submittedName>
        <fullName evidence="1">Uncharacterized protein</fullName>
    </submittedName>
</protein>
<evidence type="ECO:0000313" key="2">
    <source>
        <dbReference type="Proteomes" id="UP000245252"/>
    </source>
</evidence>